<keyword evidence="3" id="KW-1185">Reference proteome</keyword>
<dbReference type="Gene3D" id="3.90.350.10">
    <property type="entry name" value="Transposase Inhibitor Protein From Tn5, Chain A, domain 1"/>
    <property type="match status" value="1"/>
</dbReference>
<dbReference type="EMBL" id="JACJIP010000012">
    <property type="protein sequence ID" value="MBA9085682.1"/>
    <property type="molecule type" value="Genomic_DNA"/>
</dbReference>
<gene>
    <name evidence="2" type="ORF">FHR92_002149</name>
</gene>
<evidence type="ECO:0000259" key="1">
    <source>
        <dbReference type="Pfam" id="PF13546"/>
    </source>
</evidence>
<dbReference type="InterPro" id="IPR038721">
    <property type="entry name" value="IS701-like_DDE_dom"/>
</dbReference>
<dbReference type="AlphaFoldDB" id="A0A7W3XRI1"/>
<evidence type="ECO:0000313" key="3">
    <source>
        <dbReference type="Proteomes" id="UP000567067"/>
    </source>
</evidence>
<name>A0A7W3XRI1_9BACL</name>
<accession>A0A7W3XRI1</accession>
<feature type="domain" description="Transposase IS701-like DDE" evidence="1">
    <location>
        <begin position="73"/>
        <end position="260"/>
    </location>
</feature>
<dbReference type="Pfam" id="PF13546">
    <property type="entry name" value="DDE_5"/>
    <property type="match status" value="1"/>
</dbReference>
<dbReference type="InterPro" id="IPR012337">
    <property type="entry name" value="RNaseH-like_sf"/>
</dbReference>
<reference evidence="2 3" key="1">
    <citation type="submission" date="2020-08" db="EMBL/GenBank/DDBJ databases">
        <title>Genomic Encyclopedia of Type Strains, Phase III (KMG-III): the genomes of soil and plant-associated and newly described type strains.</title>
        <authorList>
            <person name="Whitman W."/>
        </authorList>
    </citation>
    <scope>NUCLEOTIDE SEQUENCE [LARGE SCALE GENOMIC DNA]</scope>
    <source>
        <strain evidence="2 3">CECT 8693</strain>
    </source>
</reference>
<protein>
    <recommendedName>
        <fullName evidence="1">Transposase IS701-like DDE domain-containing protein</fullName>
    </recommendedName>
</protein>
<evidence type="ECO:0000313" key="2">
    <source>
        <dbReference type="EMBL" id="MBA9085682.1"/>
    </source>
</evidence>
<comment type="caution">
    <text evidence="2">The sequence shown here is derived from an EMBL/GenBank/DDBJ whole genome shotgun (WGS) entry which is preliminary data.</text>
</comment>
<dbReference type="SUPFAM" id="SSF53098">
    <property type="entry name" value="Ribonuclease H-like"/>
    <property type="match status" value="1"/>
</dbReference>
<dbReference type="Proteomes" id="UP000567067">
    <property type="component" value="Unassembled WGS sequence"/>
</dbReference>
<dbReference type="RefSeq" id="WP_182535519.1">
    <property type="nucleotide sequence ID" value="NZ_JACJIP010000012.1"/>
</dbReference>
<organism evidence="2 3">
    <name type="scientific">Fontibacillus solani</name>
    <dbReference type="NCBI Taxonomy" id="1572857"/>
    <lineage>
        <taxon>Bacteria</taxon>
        <taxon>Bacillati</taxon>
        <taxon>Bacillota</taxon>
        <taxon>Bacilli</taxon>
        <taxon>Bacillales</taxon>
        <taxon>Paenibacillaceae</taxon>
        <taxon>Fontibacillus</taxon>
    </lineage>
</organism>
<proteinExistence type="predicted"/>
<sequence length="452" mass="52047">MIDQQASFDQLPNEIKPAFQELQVLKHLRGAGFKKKFGYTCSALFRLVFVLLFHQKNWFRLLESKKGEAFPGKDAVYRFLNHGGFAWRRFLLSLSGDTISRMETLTSEHREKAFVLDDSMFERNRSKRVEMLARFKDHATGAFYKGFRMLTMGWSDGHSFVPIDFALLSSAASSINGMMEGIDKRSHGYKRRKEAFCPAPQVVTAMLDRALQAGISASYVLMDSWFTHAPLIGEVLSRGFHVIGMVKNDNKRYLVSDRRLNLKELYAAAPRVQGRNRNILRLIRTELPPGIPVTVVFIRHRSKKNEWLGLLSTDLSLEASDIIRIYRMRWDIEVFFKCTKSLLRLQKEFQGRSYDLLVSHTTIVFSRYILLSWQHRQSTDARSFGGLFYLLCDEVGELDWAVALQQLRDLIQEVASKAGKKLSVLIQRQLQHWIAALPSYIKAYLPISSCES</sequence>